<feature type="region of interest" description="Disordered" evidence="1">
    <location>
        <begin position="862"/>
        <end position="913"/>
    </location>
</feature>
<feature type="compositionally biased region" description="Polar residues" evidence="1">
    <location>
        <begin position="694"/>
        <end position="708"/>
    </location>
</feature>
<feature type="region of interest" description="Disordered" evidence="1">
    <location>
        <begin position="229"/>
        <end position="344"/>
    </location>
</feature>
<dbReference type="PANTHER" id="PTHR21678:SF0">
    <property type="entry name" value="C3H1-TYPE DOMAIN-CONTAINING PROTEIN"/>
    <property type="match status" value="1"/>
</dbReference>
<feature type="compositionally biased region" description="Basic and acidic residues" evidence="1">
    <location>
        <begin position="1"/>
        <end position="15"/>
    </location>
</feature>
<feature type="compositionally biased region" description="Basic and acidic residues" evidence="1">
    <location>
        <begin position="880"/>
        <end position="892"/>
    </location>
</feature>
<sequence>GEKSGIHNNKGERRPQQRQGVNEQIQQGHELIEERQQQKQTEVKHQQQQRPQQQQQTVLQQRQRSTPQPQRPEWQQSEEHFSEWRPQQQQQSRQGRLRNNRSRSSSQSLSRGRQSQTPGSEGSKNNEDVKDNTEEAQNKRRRNRKNKRHKDKVEQQNKNTSELHKNEECDVEGKNTDNENESFQRPGGTKSENCVFAGGEAVKQNDDCEWNVGVNNILSEGGIRKKLKSYGESETQGNNQDFWNNTEEKDSRLSTESSRKDISKQNQLWPSYSSPSSRCNLKNMPVTMPPEQYADNNRRRGKAAAQIYRPPPARSTRDDDTFHQQQQNSCHQQQSHQQKHYYQQHQHQFNIYQDDSYRNHYPQENNYQQQTNHHPYQIPSSRQRTDSESSTLTIGGDYQYKGRGRRPDQVLYVPRGRRHAPGETSSAQGTPTHLHDYEHLPRPPSPTFSVCSVASEFSGRNRYNKQGSRQGSQSSVYDGETDKIKGKPPISKGDFSRESTPGYGRSKGGGRFNTQTLQLIERCLNQDSETRHNEHSRWETDSINNSPSKNSKSLNGGGRTQKSPTPTREIHSVHSKENVIHPVESSQRSRRSRRNRRRHSHSREPSADQNNSAETNMGTKGSVCHTSNNRDQYNNGLGDRGFGSCERVFYNSNFNINHERYDRGYDNYDRYSSINNSRTNSRNSSRERTPQPSPSHNWRGGSNPTSPAKGSFVYYPKNSLGKPPSGRLGSLPNVSLDFGDGTRSAPNHVSEKNERYNTLPVKHHRSSCSDALPPVVDSKKSESSNSCSISDRIDHSSSSEIRQNVCDKNDREMFSGRCQDIDSSPGKDNCKKIDNLSQCAYQCPTLNDKRFIFKDISLKTDNTEGSVTDDSSSNSATLDHSGKSPDYTEKNISDTSNSSIINSQPSTSHFEISNLQPGGIISEEEIIDEAQTEETVVESVEDSAEEMASDSDVKDSQSQIKDKGPEGKEEKKNLKKFSFNWADEVEDSWDNLYDDTGECLDPDIKRQLADSIGNIKLEKPANDYYTYQPKEPQINEEEYAHVIEIYDFPVSFKTQDLMMVFNTFQNTGFDIKWVDDTHALGIFSTGLIAADALSVDHPFLKTRSLALATKSSKAKAMRITEALLPYKPRPATSASLARRLVSGALGLKVNISREVREAERQKLKDAKARKKLVAKQRLDAWEGTLT</sequence>
<feature type="compositionally biased region" description="Polar residues" evidence="1">
    <location>
        <begin position="264"/>
        <end position="280"/>
    </location>
</feature>
<feature type="compositionally biased region" description="Basic residues" evidence="1">
    <location>
        <begin position="139"/>
        <end position="150"/>
    </location>
</feature>
<feature type="compositionally biased region" description="Low complexity" evidence="1">
    <location>
        <begin position="46"/>
        <end position="72"/>
    </location>
</feature>
<protein>
    <recommendedName>
        <fullName evidence="4">Coiled-coil domain-containing protein R3HCC1L</fullName>
    </recommendedName>
</protein>
<dbReference type="AlphaFoldDB" id="A0AAW0WUL8"/>
<gene>
    <name evidence="2" type="ORF">OTU49_005311</name>
</gene>
<feature type="region of interest" description="Disordered" evidence="1">
    <location>
        <begin position="528"/>
        <end position="630"/>
    </location>
</feature>
<feature type="compositionally biased region" description="Basic and acidic residues" evidence="1">
    <location>
        <begin position="568"/>
        <end position="579"/>
    </location>
</feature>
<feature type="compositionally biased region" description="Polar residues" evidence="1">
    <location>
        <begin position="232"/>
        <end position="245"/>
    </location>
</feature>
<feature type="compositionally biased region" description="Acidic residues" evidence="1">
    <location>
        <begin position="930"/>
        <end position="949"/>
    </location>
</feature>
<feature type="compositionally biased region" description="Polar residues" evidence="1">
    <location>
        <begin position="17"/>
        <end position="27"/>
    </location>
</feature>
<dbReference type="InterPro" id="IPR039884">
    <property type="entry name" value="R3HC1/R3HCL"/>
</dbReference>
<dbReference type="EMBL" id="JARKIK010000046">
    <property type="protein sequence ID" value="KAK8735776.1"/>
    <property type="molecule type" value="Genomic_DNA"/>
</dbReference>
<dbReference type="PANTHER" id="PTHR21678">
    <property type="entry name" value="GROWTH INHIBITION AND DIFFERENTIATION RELATED PROTEIN 88"/>
    <property type="match status" value="1"/>
</dbReference>
<feature type="non-terminal residue" evidence="2">
    <location>
        <position position="1"/>
    </location>
</feature>
<feature type="compositionally biased region" description="Basic residues" evidence="1">
    <location>
        <begin position="588"/>
        <end position="601"/>
    </location>
</feature>
<evidence type="ECO:0000256" key="1">
    <source>
        <dbReference type="SAM" id="MobiDB-lite"/>
    </source>
</evidence>
<feature type="region of interest" description="Disordered" evidence="1">
    <location>
        <begin position="659"/>
        <end position="801"/>
    </location>
</feature>
<feature type="region of interest" description="Disordered" evidence="1">
    <location>
        <begin position="930"/>
        <end position="971"/>
    </location>
</feature>
<feature type="compositionally biased region" description="Basic and acidic residues" evidence="1">
    <location>
        <begin position="124"/>
        <end position="138"/>
    </location>
</feature>
<feature type="compositionally biased region" description="Basic and acidic residues" evidence="1">
    <location>
        <begin position="659"/>
        <end position="669"/>
    </location>
</feature>
<evidence type="ECO:0000313" key="2">
    <source>
        <dbReference type="EMBL" id="KAK8735776.1"/>
    </source>
</evidence>
<dbReference type="Proteomes" id="UP001445076">
    <property type="component" value="Unassembled WGS sequence"/>
</dbReference>
<comment type="caution">
    <text evidence="2">The sequence shown here is derived from an EMBL/GenBank/DDBJ whole genome shotgun (WGS) entry which is preliminary data.</text>
</comment>
<feature type="compositionally biased region" description="Low complexity" evidence="1">
    <location>
        <begin position="670"/>
        <end position="683"/>
    </location>
</feature>
<dbReference type="Gene3D" id="3.30.70.330">
    <property type="match status" value="1"/>
</dbReference>
<feature type="compositionally biased region" description="Low complexity" evidence="1">
    <location>
        <begin position="544"/>
        <end position="554"/>
    </location>
</feature>
<feature type="compositionally biased region" description="Polar residues" evidence="1">
    <location>
        <begin position="607"/>
        <end position="630"/>
    </location>
</feature>
<evidence type="ECO:0000313" key="3">
    <source>
        <dbReference type="Proteomes" id="UP001445076"/>
    </source>
</evidence>
<name>A0AAW0WUL8_CHEQU</name>
<feature type="compositionally biased region" description="Basic and acidic residues" evidence="1">
    <location>
        <begin position="528"/>
        <end position="540"/>
    </location>
</feature>
<feature type="region of interest" description="Disordered" evidence="1">
    <location>
        <begin position="461"/>
        <end position="512"/>
    </location>
</feature>
<feature type="region of interest" description="Disordered" evidence="1">
    <location>
        <begin position="1"/>
        <end position="192"/>
    </location>
</feature>
<feature type="region of interest" description="Disordered" evidence="1">
    <location>
        <begin position="358"/>
        <end position="445"/>
    </location>
</feature>
<proteinExistence type="predicted"/>
<feature type="compositionally biased region" description="Polar residues" evidence="1">
    <location>
        <begin position="904"/>
        <end position="913"/>
    </location>
</feature>
<feature type="compositionally biased region" description="Low complexity" evidence="1">
    <location>
        <begin position="102"/>
        <end position="116"/>
    </location>
</feature>
<feature type="compositionally biased region" description="Basic and acidic residues" evidence="1">
    <location>
        <begin position="30"/>
        <end position="45"/>
    </location>
</feature>
<evidence type="ECO:0008006" key="4">
    <source>
        <dbReference type="Google" id="ProtNLM"/>
    </source>
</evidence>
<reference evidence="2 3" key="1">
    <citation type="journal article" date="2024" name="BMC Genomics">
        <title>Genome assembly of redclaw crayfish (Cherax quadricarinatus) provides insights into its immune adaptation and hypoxia tolerance.</title>
        <authorList>
            <person name="Liu Z."/>
            <person name="Zheng J."/>
            <person name="Li H."/>
            <person name="Fang K."/>
            <person name="Wang S."/>
            <person name="He J."/>
            <person name="Zhou D."/>
            <person name="Weng S."/>
            <person name="Chi M."/>
            <person name="Gu Z."/>
            <person name="He J."/>
            <person name="Li F."/>
            <person name="Wang M."/>
        </authorList>
    </citation>
    <scope>NUCLEOTIDE SEQUENCE [LARGE SCALE GENOMIC DNA]</scope>
    <source>
        <strain evidence="2">ZL_2023a</strain>
    </source>
</reference>
<keyword evidence="3" id="KW-1185">Reference proteome</keyword>
<accession>A0AAW0WUL8</accession>
<feature type="compositionally biased region" description="Polar residues" evidence="1">
    <location>
        <begin position="863"/>
        <end position="878"/>
    </location>
</feature>
<feature type="compositionally biased region" description="Basic and acidic residues" evidence="1">
    <location>
        <begin position="151"/>
        <end position="177"/>
    </location>
</feature>
<feature type="compositionally biased region" description="Basic and acidic residues" evidence="1">
    <location>
        <begin position="246"/>
        <end position="263"/>
    </location>
</feature>
<organism evidence="2 3">
    <name type="scientific">Cherax quadricarinatus</name>
    <name type="common">Australian red claw crayfish</name>
    <dbReference type="NCBI Taxonomy" id="27406"/>
    <lineage>
        <taxon>Eukaryota</taxon>
        <taxon>Metazoa</taxon>
        <taxon>Ecdysozoa</taxon>
        <taxon>Arthropoda</taxon>
        <taxon>Crustacea</taxon>
        <taxon>Multicrustacea</taxon>
        <taxon>Malacostraca</taxon>
        <taxon>Eumalacostraca</taxon>
        <taxon>Eucarida</taxon>
        <taxon>Decapoda</taxon>
        <taxon>Pleocyemata</taxon>
        <taxon>Astacidea</taxon>
        <taxon>Parastacoidea</taxon>
        <taxon>Parastacidae</taxon>
        <taxon>Cherax</taxon>
    </lineage>
</organism>
<feature type="compositionally biased region" description="Polar residues" evidence="1">
    <location>
        <begin position="362"/>
        <end position="393"/>
    </location>
</feature>
<feature type="compositionally biased region" description="Basic and acidic residues" evidence="1">
    <location>
        <begin position="951"/>
        <end position="971"/>
    </location>
</feature>
<feature type="compositionally biased region" description="Low complexity" evidence="1">
    <location>
        <begin position="323"/>
        <end position="344"/>
    </location>
</feature>
<feature type="compositionally biased region" description="Polar residues" evidence="1">
    <location>
        <begin position="464"/>
        <end position="476"/>
    </location>
</feature>
<dbReference type="InterPro" id="IPR012677">
    <property type="entry name" value="Nucleotide-bd_a/b_plait_sf"/>
</dbReference>
<feature type="compositionally biased region" description="Low complexity" evidence="1">
    <location>
        <begin position="893"/>
        <end position="903"/>
    </location>
</feature>